<dbReference type="SUPFAM" id="SSF54373">
    <property type="entry name" value="FAD-linked reductases, C-terminal domain"/>
    <property type="match status" value="1"/>
</dbReference>
<feature type="domain" description="FAD dependent oxidoreductase" evidence="6">
    <location>
        <begin position="9"/>
        <end position="360"/>
    </location>
</feature>
<reference evidence="7 8" key="1">
    <citation type="submission" date="2020-04" db="EMBL/GenBank/DDBJ databases">
        <authorList>
            <person name="Yoon J."/>
        </authorList>
    </citation>
    <scope>NUCLEOTIDE SEQUENCE [LARGE SCALE GENOMIC DNA]</scope>
    <source>
        <strain evidence="7 8">KMU-166</strain>
    </source>
</reference>
<keyword evidence="5" id="KW-0560">Oxidoreductase</keyword>
<dbReference type="PANTHER" id="PTHR11985">
    <property type="entry name" value="GLYCEROL-3-PHOSPHATE DEHYDROGENASE"/>
    <property type="match status" value="1"/>
</dbReference>
<evidence type="ECO:0000256" key="5">
    <source>
        <dbReference type="ARBA" id="ARBA00023002"/>
    </source>
</evidence>
<proteinExistence type="inferred from homology"/>
<keyword evidence="4" id="KW-0274">FAD</keyword>
<protein>
    <submittedName>
        <fullName evidence="7">FAD-dependent oxidoreductase</fullName>
    </submittedName>
</protein>
<dbReference type="Pfam" id="PF01266">
    <property type="entry name" value="DAO"/>
    <property type="match status" value="1"/>
</dbReference>
<dbReference type="Gene3D" id="3.50.50.60">
    <property type="entry name" value="FAD/NAD(P)-binding domain"/>
    <property type="match status" value="1"/>
</dbReference>
<dbReference type="InterPro" id="IPR000447">
    <property type="entry name" value="G3P_DH_FAD-dep"/>
</dbReference>
<evidence type="ECO:0000256" key="3">
    <source>
        <dbReference type="ARBA" id="ARBA00022630"/>
    </source>
</evidence>
<organism evidence="7 8">
    <name type="scientific">Spongiibacter thalassae</name>
    <dbReference type="NCBI Taxonomy" id="2721624"/>
    <lineage>
        <taxon>Bacteria</taxon>
        <taxon>Pseudomonadati</taxon>
        <taxon>Pseudomonadota</taxon>
        <taxon>Gammaproteobacteria</taxon>
        <taxon>Cellvibrionales</taxon>
        <taxon>Spongiibacteraceae</taxon>
        <taxon>Spongiibacter</taxon>
    </lineage>
</organism>
<accession>A0ABX1GK27</accession>
<name>A0ABX1GK27_9GAMM</name>
<evidence type="ECO:0000256" key="1">
    <source>
        <dbReference type="ARBA" id="ARBA00001974"/>
    </source>
</evidence>
<dbReference type="EMBL" id="JAAWWK010000009">
    <property type="protein sequence ID" value="NKI19607.1"/>
    <property type="molecule type" value="Genomic_DNA"/>
</dbReference>
<dbReference type="SUPFAM" id="SSF51905">
    <property type="entry name" value="FAD/NAD(P)-binding domain"/>
    <property type="match status" value="1"/>
</dbReference>
<evidence type="ECO:0000313" key="7">
    <source>
        <dbReference type="EMBL" id="NKI19607.1"/>
    </source>
</evidence>
<evidence type="ECO:0000256" key="4">
    <source>
        <dbReference type="ARBA" id="ARBA00022827"/>
    </source>
</evidence>
<comment type="cofactor">
    <cofactor evidence="1">
        <name>FAD</name>
        <dbReference type="ChEBI" id="CHEBI:57692"/>
    </cofactor>
</comment>
<dbReference type="PRINTS" id="PR01001">
    <property type="entry name" value="FADG3PDH"/>
</dbReference>
<dbReference type="InterPro" id="IPR006076">
    <property type="entry name" value="FAD-dep_OxRdtase"/>
</dbReference>
<dbReference type="PANTHER" id="PTHR11985:SF15">
    <property type="entry name" value="GLYCEROL-3-PHOSPHATE DEHYDROGENASE, MITOCHONDRIAL"/>
    <property type="match status" value="1"/>
</dbReference>
<dbReference type="Gene3D" id="3.30.9.10">
    <property type="entry name" value="D-Amino Acid Oxidase, subunit A, domain 2"/>
    <property type="match status" value="1"/>
</dbReference>
<gene>
    <name evidence="7" type="ORF">HCU74_19545</name>
</gene>
<keyword evidence="8" id="KW-1185">Reference proteome</keyword>
<sequence>MSRQVNTEVAVIGGGVQGAGIAQAAAAAGYKVCIFERDQWASGTSRRSSKLIHGGLRYLETGQFSLVYHSLRERAQLLRNAPELVRPVRFYIPIYRDTGRRPWQIRAGLTLYFFLSGCGPLGRFRKVPKAEWQGLDGLNTEGLQAVFQYWDGQTDDQLLTEAVVRSAQALGAETFTNTELIKGRKTEQGYRLELRDAEGVFHCDCRSVVNATGPWVNDTAKRIDGTRFTEQIELVRGSHILVDKALTKGVFYMEAPEDGRAVFAMPWGEHSLVGTTEMLHEEGPDSVLPTEKEIVYLQNTLAHYFPGEQPVLLNAWAGLRVLPKSSASANKRLRDTFLLCDDDSQPAAVSVYGGKLTAYRHTAERVVAQLVARLGKRSGALDTRKLKLEGALPSATRGASETRM</sequence>
<evidence type="ECO:0000313" key="8">
    <source>
        <dbReference type="Proteomes" id="UP000765845"/>
    </source>
</evidence>
<dbReference type="InterPro" id="IPR036188">
    <property type="entry name" value="FAD/NAD-bd_sf"/>
</dbReference>
<comment type="caution">
    <text evidence="7">The sequence shown here is derived from an EMBL/GenBank/DDBJ whole genome shotgun (WGS) entry which is preliminary data.</text>
</comment>
<evidence type="ECO:0000256" key="2">
    <source>
        <dbReference type="ARBA" id="ARBA00007330"/>
    </source>
</evidence>
<evidence type="ECO:0000259" key="6">
    <source>
        <dbReference type="Pfam" id="PF01266"/>
    </source>
</evidence>
<comment type="similarity">
    <text evidence="2">Belongs to the FAD-dependent glycerol-3-phosphate dehydrogenase family.</text>
</comment>
<dbReference type="RefSeq" id="WP_168452128.1">
    <property type="nucleotide sequence ID" value="NZ_JAAWWK010000009.1"/>
</dbReference>
<keyword evidence="3" id="KW-0285">Flavoprotein</keyword>
<dbReference type="Proteomes" id="UP000765845">
    <property type="component" value="Unassembled WGS sequence"/>
</dbReference>